<dbReference type="Pfam" id="PF05739">
    <property type="entry name" value="SNARE"/>
    <property type="match status" value="1"/>
</dbReference>
<evidence type="ECO:0000256" key="4">
    <source>
        <dbReference type="ARBA" id="ARBA00022989"/>
    </source>
</evidence>
<dbReference type="PROSITE" id="PS50192">
    <property type="entry name" value="T_SNARE"/>
    <property type="match status" value="1"/>
</dbReference>
<dbReference type="InterPro" id="IPR000727">
    <property type="entry name" value="T_SNARE_dom"/>
</dbReference>
<name>A0A9W8E5S8_9FUNG</name>
<comment type="subcellular location">
    <subcellularLocation>
        <location evidence="1">Membrane</location>
        <topology evidence="1">Single-pass membrane protein</topology>
    </subcellularLocation>
</comment>
<dbReference type="SUPFAM" id="SSF58038">
    <property type="entry name" value="SNARE fusion complex"/>
    <property type="match status" value="1"/>
</dbReference>
<dbReference type="AlphaFoldDB" id="A0A9W8E5S8"/>
<keyword evidence="2" id="KW-0813">Transport</keyword>
<evidence type="ECO:0000313" key="10">
    <source>
        <dbReference type="Proteomes" id="UP001150925"/>
    </source>
</evidence>
<protein>
    <recommendedName>
        <fullName evidence="8">t-SNARE coiled-coil homology domain-containing protein</fullName>
    </recommendedName>
</protein>
<dbReference type="OrthoDB" id="546861at2759"/>
<proteinExistence type="predicted"/>
<dbReference type="CDD" id="cd15851">
    <property type="entry name" value="SNARE_Syntaxin6"/>
    <property type="match status" value="1"/>
</dbReference>
<keyword evidence="10" id="KW-1185">Reference proteome</keyword>
<sequence length="151" mass="16927">MGDPFNNTGKRVGSAWPRDTVVDVSPGPRSTSTTHGLWDDPDVSQNDSPWFDDEQQQQTTILRQQDQHLDSVMGTVQNIRGMAHTMGNELEDHNALLEELDIQTEQTQSKLSRAMKGMDGLFKNSASNRSIWLIIFLIAVVFILLALVIFT</sequence>
<dbReference type="Gene3D" id="1.20.5.110">
    <property type="match status" value="1"/>
</dbReference>
<feature type="transmembrane region" description="Helical" evidence="7">
    <location>
        <begin position="131"/>
        <end position="150"/>
    </location>
</feature>
<feature type="domain" description="T-SNARE coiled-coil homology" evidence="8">
    <location>
        <begin position="59"/>
        <end position="121"/>
    </location>
</feature>
<gene>
    <name evidence="9" type="ORF">IWQ62_004844</name>
</gene>
<organism evidence="9 10">
    <name type="scientific">Dispira parvispora</name>
    <dbReference type="NCBI Taxonomy" id="1520584"/>
    <lineage>
        <taxon>Eukaryota</taxon>
        <taxon>Fungi</taxon>
        <taxon>Fungi incertae sedis</taxon>
        <taxon>Zoopagomycota</taxon>
        <taxon>Kickxellomycotina</taxon>
        <taxon>Dimargaritomycetes</taxon>
        <taxon>Dimargaritales</taxon>
        <taxon>Dimargaritaceae</taxon>
        <taxon>Dispira</taxon>
    </lineage>
</organism>
<keyword evidence="5 7" id="KW-0472">Membrane</keyword>
<dbReference type="SMART" id="SM00397">
    <property type="entry name" value="t_SNARE"/>
    <property type="match status" value="1"/>
</dbReference>
<evidence type="ECO:0000256" key="3">
    <source>
        <dbReference type="ARBA" id="ARBA00022692"/>
    </source>
</evidence>
<evidence type="ECO:0000256" key="5">
    <source>
        <dbReference type="ARBA" id="ARBA00023136"/>
    </source>
</evidence>
<dbReference type="GO" id="GO:0005737">
    <property type="term" value="C:cytoplasm"/>
    <property type="evidence" value="ECO:0007669"/>
    <property type="project" value="UniProtKB-ARBA"/>
</dbReference>
<evidence type="ECO:0000313" key="9">
    <source>
        <dbReference type="EMBL" id="KAJ1958818.1"/>
    </source>
</evidence>
<dbReference type="Proteomes" id="UP001150925">
    <property type="component" value="Unassembled WGS sequence"/>
</dbReference>
<evidence type="ECO:0000259" key="8">
    <source>
        <dbReference type="PROSITE" id="PS50192"/>
    </source>
</evidence>
<reference evidence="9" key="1">
    <citation type="submission" date="2022-07" db="EMBL/GenBank/DDBJ databases">
        <title>Phylogenomic reconstructions and comparative analyses of Kickxellomycotina fungi.</title>
        <authorList>
            <person name="Reynolds N.K."/>
            <person name="Stajich J.E."/>
            <person name="Barry K."/>
            <person name="Grigoriev I.V."/>
            <person name="Crous P."/>
            <person name="Smith M.E."/>
        </authorList>
    </citation>
    <scope>NUCLEOTIDE SEQUENCE</scope>
    <source>
        <strain evidence="9">RSA 1196</strain>
    </source>
</reference>
<dbReference type="EMBL" id="JANBPY010001747">
    <property type="protein sequence ID" value="KAJ1958818.1"/>
    <property type="molecule type" value="Genomic_DNA"/>
</dbReference>
<dbReference type="GO" id="GO:0012505">
    <property type="term" value="C:endomembrane system"/>
    <property type="evidence" value="ECO:0007669"/>
    <property type="project" value="UniProtKB-ARBA"/>
</dbReference>
<dbReference type="GO" id="GO:0016020">
    <property type="term" value="C:membrane"/>
    <property type="evidence" value="ECO:0007669"/>
    <property type="project" value="UniProtKB-SubCell"/>
</dbReference>
<keyword evidence="3 7" id="KW-0812">Transmembrane</keyword>
<evidence type="ECO:0000256" key="2">
    <source>
        <dbReference type="ARBA" id="ARBA00022448"/>
    </source>
</evidence>
<evidence type="ECO:0000256" key="1">
    <source>
        <dbReference type="ARBA" id="ARBA00004167"/>
    </source>
</evidence>
<feature type="region of interest" description="Disordered" evidence="6">
    <location>
        <begin position="1"/>
        <end position="58"/>
    </location>
</feature>
<keyword evidence="4 7" id="KW-1133">Transmembrane helix</keyword>
<evidence type="ECO:0000256" key="7">
    <source>
        <dbReference type="SAM" id="Phobius"/>
    </source>
</evidence>
<dbReference type="PANTHER" id="PTHR12791">
    <property type="entry name" value="GOLGI SNARE BET1-RELATED"/>
    <property type="match status" value="1"/>
</dbReference>
<accession>A0A9W8E5S8</accession>
<comment type="caution">
    <text evidence="9">The sequence shown here is derived from an EMBL/GenBank/DDBJ whole genome shotgun (WGS) entry which is preliminary data.</text>
</comment>
<evidence type="ECO:0000256" key="6">
    <source>
        <dbReference type="SAM" id="MobiDB-lite"/>
    </source>
</evidence>